<dbReference type="SUPFAM" id="SSF63867">
    <property type="entry name" value="MoeA C-terminal domain-like"/>
    <property type="match status" value="1"/>
</dbReference>
<accession>A0A2S5A152</accession>
<comment type="function">
    <text evidence="1 6">Catalyzes the insertion of molybdate into adenylated molybdopterin with the concomitant release of AMP.</text>
</comment>
<evidence type="ECO:0000256" key="2">
    <source>
        <dbReference type="ARBA" id="ARBA00005046"/>
    </source>
</evidence>
<dbReference type="PROSITE" id="PS01079">
    <property type="entry name" value="MOCF_BIOSYNTHESIS_2"/>
    <property type="match status" value="1"/>
</dbReference>
<dbReference type="EC" id="2.10.1.1" evidence="6"/>
<dbReference type="Pfam" id="PF00994">
    <property type="entry name" value="MoCF_biosynth"/>
    <property type="match status" value="1"/>
</dbReference>
<keyword evidence="6 8" id="KW-0808">Transferase</keyword>
<dbReference type="RefSeq" id="WP_103789238.1">
    <property type="nucleotide sequence ID" value="NZ_PQVF01000007.1"/>
</dbReference>
<comment type="similarity">
    <text evidence="3 6">Belongs to the MoeA family.</text>
</comment>
<dbReference type="GO" id="GO:0005829">
    <property type="term" value="C:cytosol"/>
    <property type="evidence" value="ECO:0007669"/>
    <property type="project" value="TreeGrafter"/>
</dbReference>
<dbReference type="CDD" id="cd00887">
    <property type="entry name" value="MoeA"/>
    <property type="match status" value="1"/>
</dbReference>
<evidence type="ECO:0000259" key="7">
    <source>
        <dbReference type="SMART" id="SM00852"/>
    </source>
</evidence>
<dbReference type="GO" id="GO:0061599">
    <property type="term" value="F:molybdopterin molybdotransferase activity"/>
    <property type="evidence" value="ECO:0007669"/>
    <property type="project" value="UniProtKB-UniRule"/>
</dbReference>
<keyword evidence="6" id="KW-0460">Magnesium</keyword>
<comment type="cofactor">
    <cofactor evidence="6">
        <name>Mg(2+)</name>
        <dbReference type="ChEBI" id="CHEBI:18420"/>
    </cofactor>
</comment>
<dbReference type="SMART" id="SM00852">
    <property type="entry name" value="MoCF_biosynth"/>
    <property type="match status" value="1"/>
</dbReference>
<dbReference type="UniPathway" id="UPA00344"/>
<keyword evidence="9" id="KW-1185">Reference proteome</keyword>
<dbReference type="Gene3D" id="3.40.980.10">
    <property type="entry name" value="MoaB/Mog-like domain"/>
    <property type="match status" value="1"/>
</dbReference>
<proteinExistence type="inferred from homology"/>
<dbReference type="InterPro" id="IPR036688">
    <property type="entry name" value="MoeA_C_domain_IV_sf"/>
</dbReference>
<dbReference type="GO" id="GO:0006777">
    <property type="term" value="P:Mo-molybdopterin cofactor biosynthetic process"/>
    <property type="evidence" value="ECO:0007669"/>
    <property type="project" value="UniProtKB-UniRule"/>
</dbReference>
<comment type="caution">
    <text evidence="8">The sequence shown here is derived from an EMBL/GenBank/DDBJ whole genome shotgun (WGS) entry which is preliminary data.</text>
</comment>
<evidence type="ECO:0000256" key="1">
    <source>
        <dbReference type="ARBA" id="ARBA00002901"/>
    </source>
</evidence>
<comment type="catalytic activity">
    <reaction evidence="5">
        <text>adenylyl-molybdopterin + molybdate = Mo-molybdopterin + AMP + H(+)</text>
        <dbReference type="Rhea" id="RHEA:35047"/>
        <dbReference type="ChEBI" id="CHEBI:15378"/>
        <dbReference type="ChEBI" id="CHEBI:36264"/>
        <dbReference type="ChEBI" id="CHEBI:62727"/>
        <dbReference type="ChEBI" id="CHEBI:71302"/>
        <dbReference type="ChEBI" id="CHEBI:456215"/>
        <dbReference type="EC" id="2.10.1.1"/>
    </reaction>
</comment>
<sequence length="395" mass="43512">MLSVSEAFNIVLETVVDFGTEHVEITQANGRILRESIIADRPFPPFDRVTMDGIAISFSDYERGKKVFNIEALQAAGMPAKTLRNGCIEVMTGAILPENTDTIIPYEDISRQENSFVIDKPIKKGQNIHLKGSDVVIDAIMLLPGIKITAAEIAVLATVGKTKALVSRLPKVALVATGDELVQIDQTPLPHQLRMSNVFAMHSLLLNLGVNASIHHLIDEKEVLQKSFTELFASNDMIICSGGVSAGKFDYIPEVLKGLGVETRFHKVKQRPGKPLLFGVSAQKVPFFGLPGNPVSGFMCMCRYVLPWIKKSMKMNLEKPTHAILNIDFKFDKPLTFFLPVKTETSNDGYLLADPAATNGSGDFATLTSANAFMELPEDKDEFKAGEVYSVWFYK</sequence>
<dbReference type="Pfam" id="PF03454">
    <property type="entry name" value="MoeA_C"/>
    <property type="match status" value="1"/>
</dbReference>
<dbReference type="InterPro" id="IPR008284">
    <property type="entry name" value="MoCF_biosynth_CS"/>
</dbReference>
<evidence type="ECO:0000256" key="5">
    <source>
        <dbReference type="ARBA" id="ARBA00047317"/>
    </source>
</evidence>
<reference evidence="8 9" key="1">
    <citation type="submission" date="2018-01" db="EMBL/GenBank/DDBJ databases">
        <authorList>
            <person name="Gaut B.S."/>
            <person name="Morton B.R."/>
            <person name="Clegg M.T."/>
            <person name="Duvall M.R."/>
        </authorList>
    </citation>
    <scope>NUCLEOTIDE SEQUENCE [LARGE SCALE GENOMIC DNA]</scope>
    <source>
        <strain evidence="8 9">HR-AV</strain>
    </source>
</reference>
<evidence type="ECO:0000256" key="3">
    <source>
        <dbReference type="ARBA" id="ARBA00010763"/>
    </source>
</evidence>
<feature type="domain" description="MoaB/Mog" evidence="7">
    <location>
        <begin position="173"/>
        <end position="311"/>
    </location>
</feature>
<dbReference type="InterPro" id="IPR001453">
    <property type="entry name" value="MoaB/Mog_dom"/>
</dbReference>
<evidence type="ECO:0000256" key="6">
    <source>
        <dbReference type="RuleBase" id="RU365090"/>
    </source>
</evidence>
<dbReference type="AlphaFoldDB" id="A0A2S5A152"/>
<dbReference type="OrthoDB" id="9804758at2"/>
<dbReference type="SUPFAM" id="SSF53218">
    <property type="entry name" value="Molybdenum cofactor biosynthesis proteins"/>
    <property type="match status" value="1"/>
</dbReference>
<dbReference type="Pfam" id="PF03453">
    <property type="entry name" value="MoeA_N"/>
    <property type="match status" value="1"/>
</dbReference>
<evidence type="ECO:0000313" key="8">
    <source>
        <dbReference type="EMBL" id="POY36320.1"/>
    </source>
</evidence>
<dbReference type="EMBL" id="PQVF01000007">
    <property type="protein sequence ID" value="POY36320.1"/>
    <property type="molecule type" value="Genomic_DNA"/>
</dbReference>
<dbReference type="GO" id="GO:0046872">
    <property type="term" value="F:metal ion binding"/>
    <property type="evidence" value="ECO:0007669"/>
    <property type="project" value="UniProtKB-UniRule"/>
</dbReference>
<name>A0A2S5A152_9SPHI</name>
<evidence type="ECO:0000313" key="9">
    <source>
        <dbReference type="Proteomes" id="UP000236893"/>
    </source>
</evidence>
<dbReference type="InterPro" id="IPR036425">
    <property type="entry name" value="MoaB/Mog-like_dom_sf"/>
</dbReference>
<dbReference type="InterPro" id="IPR005111">
    <property type="entry name" value="MoeA_C_domain_IV"/>
</dbReference>
<organism evidence="8 9">
    <name type="scientific">Solitalea longa</name>
    <dbReference type="NCBI Taxonomy" id="2079460"/>
    <lineage>
        <taxon>Bacteria</taxon>
        <taxon>Pseudomonadati</taxon>
        <taxon>Bacteroidota</taxon>
        <taxon>Sphingobacteriia</taxon>
        <taxon>Sphingobacteriales</taxon>
        <taxon>Sphingobacteriaceae</taxon>
        <taxon>Solitalea</taxon>
    </lineage>
</organism>
<dbReference type="PANTHER" id="PTHR10192:SF5">
    <property type="entry name" value="GEPHYRIN"/>
    <property type="match status" value="1"/>
</dbReference>
<dbReference type="Proteomes" id="UP000236893">
    <property type="component" value="Unassembled WGS sequence"/>
</dbReference>
<keyword evidence="6" id="KW-0500">Molybdenum</keyword>
<evidence type="ECO:0000256" key="4">
    <source>
        <dbReference type="ARBA" id="ARBA00023150"/>
    </source>
</evidence>
<dbReference type="Gene3D" id="2.170.190.11">
    <property type="entry name" value="Molybdopterin biosynthesis moea protein, domain 3"/>
    <property type="match status" value="1"/>
</dbReference>
<keyword evidence="4 6" id="KW-0501">Molybdenum cofactor biosynthesis</keyword>
<dbReference type="InterPro" id="IPR036135">
    <property type="entry name" value="MoeA_linker/N_sf"/>
</dbReference>
<protein>
    <recommendedName>
        <fullName evidence="6">Molybdopterin molybdenumtransferase</fullName>
        <ecNumber evidence="6">2.10.1.1</ecNumber>
    </recommendedName>
</protein>
<dbReference type="InterPro" id="IPR038987">
    <property type="entry name" value="MoeA-like"/>
</dbReference>
<dbReference type="InterPro" id="IPR005110">
    <property type="entry name" value="MoeA_linker/N"/>
</dbReference>
<dbReference type="SUPFAM" id="SSF63882">
    <property type="entry name" value="MoeA N-terminal region -like"/>
    <property type="match status" value="1"/>
</dbReference>
<comment type="pathway">
    <text evidence="2 6">Cofactor biosynthesis; molybdopterin biosynthesis.</text>
</comment>
<dbReference type="Gene3D" id="2.40.340.10">
    <property type="entry name" value="MoeA, C-terminal, domain IV"/>
    <property type="match status" value="1"/>
</dbReference>
<dbReference type="Gene3D" id="3.90.105.10">
    <property type="entry name" value="Molybdopterin biosynthesis moea protein, domain 2"/>
    <property type="match status" value="1"/>
</dbReference>
<keyword evidence="6" id="KW-0479">Metal-binding</keyword>
<gene>
    <name evidence="8" type="ORF">C3K47_11255</name>
</gene>
<dbReference type="PANTHER" id="PTHR10192">
    <property type="entry name" value="MOLYBDOPTERIN BIOSYNTHESIS PROTEIN"/>
    <property type="match status" value="1"/>
</dbReference>